<evidence type="ECO:0000313" key="2">
    <source>
        <dbReference type="Proteomes" id="UP001303115"/>
    </source>
</evidence>
<sequence>MPAVTSDNDLPKLLNTPTKQMKRMKKLVLAHLGSASKRVDRPPMQGMYSRTFFVTLADGRQVVVQFCTEQLDLNAFTVAREALGEVVPDVVALSDEELENEGAWAYSLNRLPGKMWLHGVAGKGAEGRIAVNRSLGRVFFRGWKRMSIWSRTPLFSARSWTFFSGRMEKGDEPPHKE</sequence>
<evidence type="ECO:0000313" key="1">
    <source>
        <dbReference type="EMBL" id="KAK4041236.1"/>
    </source>
</evidence>
<protein>
    <submittedName>
        <fullName evidence="1">Uncharacterized protein</fullName>
    </submittedName>
</protein>
<accession>A0AAN6PLT0</accession>
<organism evidence="1 2">
    <name type="scientific">Parachaetomium inaequale</name>
    <dbReference type="NCBI Taxonomy" id="2588326"/>
    <lineage>
        <taxon>Eukaryota</taxon>
        <taxon>Fungi</taxon>
        <taxon>Dikarya</taxon>
        <taxon>Ascomycota</taxon>
        <taxon>Pezizomycotina</taxon>
        <taxon>Sordariomycetes</taxon>
        <taxon>Sordariomycetidae</taxon>
        <taxon>Sordariales</taxon>
        <taxon>Chaetomiaceae</taxon>
        <taxon>Parachaetomium</taxon>
    </lineage>
</organism>
<dbReference type="EMBL" id="MU854361">
    <property type="protein sequence ID" value="KAK4041236.1"/>
    <property type="molecule type" value="Genomic_DNA"/>
</dbReference>
<keyword evidence="2" id="KW-1185">Reference proteome</keyword>
<dbReference type="Proteomes" id="UP001303115">
    <property type="component" value="Unassembled WGS sequence"/>
</dbReference>
<name>A0AAN6PLT0_9PEZI</name>
<gene>
    <name evidence="1" type="ORF">C8A01DRAFT_34757</name>
</gene>
<dbReference type="AlphaFoldDB" id="A0AAN6PLT0"/>
<comment type="caution">
    <text evidence="1">The sequence shown here is derived from an EMBL/GenBank/DDBJ whole genome shotgun (WGS) entry which is preliminary data.</text>
</comment>
<reference evidence="2" key="1">
    <citation type="journal article" date="2023" name="Mol. Phylogenet. Evol.">
        <title>Genome-scale phylogeny and comparative genomics of the fungal order Sordariales.</title>
        <authorList>
            <person name="Hensen N."/>
            <person name="Bonometti L."/>
            <person name="Westerberg I."/>
            <person name="Brannstrom I.O."/>
            <person name="Guillou S."/>
            <person name="Cros-Aarteil S."/>
            <person name="Calhoun S."/>
            <person name="Haridas S."/>
            <person name="Kuo A."/>
            <person name="Mondo S."/>
            <person name="Pangilinan J."/>
            <person name="Riley R."/>
            <person name="LaButti K."/>
            <person name="Andreopoulos B."/>
            <person name="Lipzen A."/>
            <person name="Chen C."/>
            <person name="Yan M."/>
            <person name="Daum C."/>
            <person name="Ng V."/>
            <person name="Clum A."/>
            <person name="Steindorff A."/>
            <person name="Ohm R.A."/>
            <person name="Martin F."/>
            <person name="Silar P."/>
            <person name="Natvig D.O."/>
            <person name="Lalanne C."/>
            <person name="Gautier V."/>
            <person name="Ament-Velasquez S.L."/>
            <person name="Kruys A."/>
            <person name="Hutchinson M.I."/>
            <person name="Powell A.J."/>
            <person name="Barry K."/>
            <person name="Miller A.N."/>
            <person name="Grigoriev I.V."/>
            <person name="Debuchy R."/>
            <person name="Gladieux P."/>
            <person name="Hiltunen Thoren M."/>
            <person name="Johannesson H."/>
        </authorList>
    </citation>
    <scope>NUCLEOTIDE SEQUENCE [LARGE SCALE GENOMIC DNA]</scope>
    <source>
        <strain evidence="2">CBS 284.82</strain>
    </source>
</reference>
<proteinExistence type="predicted"/>